<accession>A0AAD8EZ16</accession>
<proteinExistence type="predicted"/>
<keyword evidence="2" id="KW-1185">Reference proteome</keyword>
<dbReference type="AlphaFoldDB" id="A0AAD8EZ16"/>
<gene>
    <name evidence="1" type="ORF">Bpfe_025901</name>
</gene>
<reference evidence="1" key="2">
    <citation type="submission" date="2023-04" db="EMBL/GenBank/DDBJ databases">
        <authorList>
            <person name="Bu L."/>
            <person name="Lu L."/>
            <person name="Laidemitt M.R."/>
            <person name="Zhang S.M."/>
            <person name="Mutuku M."/>
            <person name="Mkoji G."/>
            <person name="Steinauer M."/>
            <person name="Loker E.S."/>
        </authorList>
    </citation>
    <scope>NUCLEOTIDE SEQUENCE</scope>
    <source>
        <strain evidence="1">KasaAsao</strain>
        <tissue evidence="1">Whole Snail</tissue>
    </source>
</reference>
<dbReference type="EMBL" id="JASAOG010000194">
    <property type="protein sequence ID" value="KAK0044613.1"/>
    <property type="molecule type" value="Genomic_DNA"/>
</dbReference>
<comment type="caution">
    <text evidence="1">The sequence shown here is derived from an EMBL/GenBank/DDBJ whole genome shotgun (WGS) entry which is preliminary data.</text>
</comment>
<sequence>ENDGFPFAATEEEIRQFDKAFFHGKQSKPKKSWAKSFSEGTPLASLRRLQALLTSRMFLKLSLGLHRLALMTDVEL</sequence>
<protein>
    <submittedName>
        <fullName evidence="1">FYVE RhoGEF and PH domain-containing protein 5-like isoform X1</fullName>
    </submittedName>
</protein>
<feature type="non-terminal residue" evidence="1">
    <location>
        <position position="76"/>
    </location>
</feature>
<evidence type="ECO:0000313" key="2">
    <source>
        <dbReference type="Proteomes" id="UP001233172"/>
    </source>
</evidence>
<reference evidence="1" key="1">
    <citation type="journal article" date="2023" name="PLoS Negl. Trop. Dis.">
        <title>A genome sequence for Biomphalaria pfeifferi, the major vector snail for the human-infecting parasite Schistosoma mansoni.</title>
        <authorList>
            <person name="Bu L."/>
            <person name="Lu L."/>
            <person name="Laidemitt M.R."/>
            <person name="Zhang S.M."/>
            <person name="Mutuku M."/>
            <person name="Mkoji G."/>
            <person name="Steinauer M."/>
            <person name="Loker E.S."/>
        </authorList>
    </citation>
    <scope>NUCLEOTIDE SEQUENCE</scope>
    <source>
        <strain evidence="1">KasaAsao</strain>
    </source>
</reference>
<organism evidence="1 2">
    <name type="scientific">Biomphalaria pfeifferi</name>
    <name type="common">Bloodfluke planorb</name>
    <name type="synonym">Freshwater snail</name>
    <dbReference type="NCBI Taxonomy" id="112525"/>
    <lineage>
        <taxon>Eukaryota</taxon>
        <taxon>Metazoa</taxon>
        <taxon>Spiralia</taxon>
        <taxon>Lophotrochozoa</taxon>
        <taxon>Mollusca</taxon>
        <taxon>Gastropoda</taxon>
        <taxon>Heterobranchia</taxon>
        <taxon>Euthyneura</taxon>
        <taxon>Panpulmonata</taxon>
        <taxon>Hygrophila</taxon>
        <taxon>Lymnaeoidea</taxon>
        <taxon>Planorbidae</taxon>
        <taxon>Biomphalaria</taxon>
    </lineage>
</organism>
<name>A0AAD8EZ16_BIOPF</name>
<dbReference type="Proteomes" id="UP001233172">
    <property type="component" value="Unassembled WGS sequence"/>
</dbReference>
<evidence type="ECO:0000313" key="1">
    <source>
        <dbReference type="EMBL" id="KAK0044613.1"/>
    </source>
</evidence>